<dbReference type="EMBL" id="JAWDJW010000581">
    <property type="protein sequence ID" value="KAK3080409.1"/>
    <property type="molecule type" value="Genomic_DNA"/>
</dbReference>
<sequence length="1330" mass="145807">MNVLPTSCRPKHQVLVLKCYPKVKRRVDVNSGIEGGTETIKPNGSELSYLLYYANTRRSKLSKVATFLERRTESDVWRARVAQVHITLQILKALIEKTSRDLPLYGLNVLRMLKTILGSNDINLIESSVQTWEALVAAQDPAVLAADNEYFRLFEEVLKLYASCASKDAPMMNKKQTLSVPVAIRFRKAGLTAIQALAKAEALTQEAVRQLAIIIPITLQSVYAETGRYLELLQEKDREKEEAEKEAAIRRRQSYATVRTAETGEGTAAVGTTEEADKLAEEEVGGMALQALKSIFSTNSRGLLRQATHIVIKFSCDRSRKMTSTASSGSGLQEKMPQRDQSWYPVLAEMLCGWAPVQDRFVILVTIVEALRTESAVDSRFLLASKIYYLLRSDINFIGLSVMDVLIALIRTALSTLHEGLEEGSPSGQETESRSAKRGQLLFQLQLCIGNLAHHIYYKDQIEDMMSAILRRLRSSPSAQDVIAQPQSAVETLGSITSFDQPGSVRNGLGKVSSNDGQFSFPAARSFALMAVDTVLIVAQQTADPGSRSNKIGIEIWSGTDWLLHDPSWEVRKAYVSIFLRWLELESTKRDLRIVPEAQTPEKPVERENGKLSNGGLDAMNGSSISRRAVSNASRRARSPKKIKSTVLARLHLAVYESAHEFAESDSDILLCHLLLTALISRLGVNAIRTGLPMMFRLQDELVDPQQSGNSWLPKGRKNALSLVHGYFLSIASCFEFDASRTAREIHEEIARRSAEGLFLRTIQTPPLFLDKIPPPSSPISSPSDQDMASAFTATTDAFHPFRHRQALADKIAEAYKMQMTVMSSPPSSPPRTPSTSISGPILAPSRARSPSRMPSFQQQQQQQQQRRAPELPETVKRELMEDWSKDAYTAMGVGKDSPRSASVAGSAGPLGTAARLAPGIVIASPSGGVAAPAERARTPSQPGIGGAAAGGAHSAQGRLSSSVSRHGGAGAGGAVGIDQLRAVLQTPSLGAARPRTSGGSSVRKGRSEFRDFATEDTGSESLVEYAGTEDGMGIGMGEGKMGLKDLRALLEGIDTGVENGEGKGGLGAAPGVGKGVVAGEDVLTFKAFLLFENVDRSTWPAILSESRLAYDTLCTHYLRAIEHPDEVETSVDPLSDNQQSPWIALRVDEDIRNEIFQDVQRCMPDSVYFRQPSTQKMLLDILFVYCKLNPDVGYRQGMHELVAPILWVVERDAVHASRLRGEEGGGDEQKLMLSMFDAEFVEHDTFTLFSLIMLNGKSFYEPAITTKSSDKKGSSRDGTVQSESPLLIRVKRIFETYLPKADPELAAHLQKLDVSPQIFLMRWIRLLFG</sequence>
<proteinExistence type="predicted"/>
<organism evidence="1 2">
    <name type="scientific">Coniosporium uncinatum</name>
    <dbReference type="NCBI Taxonomy" id="93489"/>
    <lineage>
        <taxon>Eukaryota</taxon>
        <taxon>Fungi</taxon>
        <taxon>Dikarya</taxon>
        <taxon>Ascomycota</taxon>
        <taxon>Pezizomycotina</taxon>
        <taxon>Dothideomycetes</taxon>
        <taxon>Dothideomycetes incertae sedis</taxon>
        <taxon>Coniosporium</taxon>
    </lineage>
</organism>
<dbReference type="Proteomes" id="UP001186974">
    <property type="component" value="Unassembled WGS sequence"/>
</dbReference>
<feature type="non-terminal residue" evidence="1">
    <location>
        <position position="1330"/>
    </location>
</feature>
<evidence type="ECO:0000313" key="1">
    <source>
        <dbReference type="EMBL" id="KAK3080409.1"/>
    </source>
</evidence>
<reference evidence="1" key="1">
    <citation type="submission" date="2024-09" db="EMBL/GenBank/DDBJ databases">
        <title>Black Yeasts Isolated from many extreme environments.</title>
        <authorList>
            <person name="Coleine C."/>
            <person name="Stajich J.E."/>
            <person name="Selbmann L."/>
        </authorList>
    </citation>
    <scope>NUCLEOTIDE SEQUENCE</scope>
    <source>
        <strain evidence="1">CCFEE 5737</strain>
    </source>
</reference>
<name>A0ACC3DUV6_9PEZI</name>
<comment type="caution">
    <text evidence="1">The sequence shown here is derived from an EMBL/GenBank/DDBJ whole genome shotgun (WGS) entry which is preliminary data.</text>
</comment>
<gene>
    <name evidence="1" type="ORF">LTS18_001659</name>
</gene>
<evidence type="ECO:0000313" key="2">
    <source>
        <dbReference type="Proteomes" id="UP001186974"/>
    </source>
</evidence>
<protein>
    <submittedName>
        <fullName evidence="1">Uncharacterized protein</fullName>
    </submittedName>
</protein>
<keyword evidence="2" id="KW-1185">Reference proteome</keyword>
<accession>A0ACC3DUV6</accession>